<dbReference type="RefSeq" id="XP_042919536.1">
    <property type="nucleotide sequence ID" value="XM_043067540.1"/>
</dbReference>
<feature type="region of interest" description="Disordered" evidence="1">
    <location>
        <begin position="1"/>
        <end position="67"/>
    </location>
</feature>
<proteinExistence type="predicted"/>
<dbReference type="AlphaFoldDB" id="A0A2K3D810"/>
<evidence type="ECO:0000313" key="2">
    <source>
        <dbReference type="EMBL" id="PNW76667.1"/>
    </source>
</evidence>
<dbReference type="EMBL" id="CM008972">
    <property type="protein sequence ID" value="PNW76667.1"/>
    <property type="molecule type" value="Genomic_DNA"/>
</dbReference>
<dbReference type="Gramene" id="PNW76667">
    <property type="protein sequence ID" value="PNW76667"/>
    <property type="gene ID" value="CHLRE_11g467787v5"/>
</dbReference>
<gene>
    <name evidence="2" type="ORF">CHLRE_11g467787v5</name>
</gene>
<evidence type="ECO:0000256" key="1">
    <source>
        <dbReference type="SAM" id="MobiDB-lite"/>
    </source>
</evidence>
<name>A0A2K3D810_CHLRE</name>
<organism evidence="2 3">
    <name type="scientific">Chlamydomonas reinhardtii</name>
    <name type="common">Chlamydomonas smithii</name>
    <dbReference type="NCBI Taxonomy" id="3055"/>
    <lineage>
        <taxon>Eukaryota</taxon>
        <taxon>Viridiplantae</taxon>
        <taxon>Chlorophyta</taxon>
        <taxon>core chlorophytes</taxon>
        <taxon>Chlorophyceae</taxon>
        <taxon>CS clade</taxon>
        <taxon>Chlamydomonadales</taxon>
        <taxon>Chlamydomonadaceae</taxon>
        <taxon>Chlamydomonas</taxon>
    </lineage>
</organism>
<protein>
    <submittedName>
        <fullName evidence="2">Uncharacterized protein</fullName>
    </submittedName>
</protein>
<evidence type="ECO:0000313" key="3">
    <source>
        <dbReference type="Proteomes" id="UP000006906"/>
    </source>
</evidence>
<dbReference type="GeneID" id="66055279"/>
<keyword evidence="3" id="KW-1185">Reference proteome</keyword>
<dbReference type="InParanoid" id="A0A2K3D810"/>
<feature type="compositionally biased region" description="Gly residues" evidence="1">
    <location>
        <begin position="315"/>
        <end position="325"/>
    </location>
</feature>
<feature type="compositionally biased region" description="Acidic residues" evidence="1">
    <location>
        <begin position="34"/>
        <end position="64"/>
    </location>
</feature>
<reference evidence="2 3" key="1">
    <citation type="journal article" date="2007" name="Science">
        <title>The Chlamydomonas genome reveals the evolution of key animal and plant functions.</title>
        <authorList>
            <person name="Merchant S.S."/>
            <person name="Prochnik S.E."/>
            <person name="Vallon O."/>
            <person name="Harris E.H."/>
            <person name="Karpowicz S.J."/>
            <person name="Witman G.B."/>
            <person name="Terry A."/>
            <person name="Salamov A."/>
            <person name="Fritz-Laylin L.K."/>
            <person name="Marechal-Drouard L."/>
            <person name="Marshall W.F."/>
            <person name="Qu L.H."/>
            <person name="Nelson D.R."/>
            <person name="Sanderfoot A.A."/>
            <person name="Spalding M.H."/>
            <person name="Kapitonov V.V."/>
            <person name="Ren Q."/>
            <person name="Ferris P."/>
            <person name="Lindquist E."/>
            <person name="Shapiro H."/>
            <person name="Lucas S.M."/>
            <person name="Grimwood J."/>
            <person name="Schmutz J."/>
            <person name="Cardol P."/>
            <person name="Cerutti H."/>
            <person name="Chanfreau G."/>
            <person name="Chen C.L."/>
            <person name="Cognat V."/>
            <person name="Croft M.T."/>
            <person name="Dent R."/>
            <person name="Dutcher S."/>
            <person name="Fernandez E."/>
            <person name="Fukuzawa H."/>
            <person name="Gonzalez-Ballester D."/>
            <person name="Gonzalez-Halphen D."/>
            <person name="Hallmann A."/>
            <person name="Hanikenne M."/>
            <person name="Hippler M."/>
            <person name="Inwood W."/>
            <person name="Jabbari K."/>
            <person name="Kalanon M."/>
            <person name="Kuras R."/>
            <person name="Lefebvre P.A."/>
            <person name="Lemaire S.D."/>
            <person name="Lobanov A.V."/>
            <person name="Lohr M."/>
            <person name="Manuell A."/>
            <person name="Meier I."/>
            <person name="Mets L."/>
            <person name="Mittag M."/>
            <person name="Mittelmeier T."/>
            <person name="Moroney J.V."/>
            <person name="Moseley J."/>
            <person name="Napoli C."/>
            <person name="Nedelcu A.M."/>
            <person name="Niyogi K."/>
            <person name="Novoselov S.V."/>
            <person name="Paulsen I.T."/>
            <person name="Pazour G."/>
            <person name="Purton S."/>
            <person name="Ral J.P."/>
            <person name="Riano-Pachon D.M."/>
            <person name="Riekhof W."/>
            <person name="Rymarquis L."/>
            <person name="Schroda M."/>
            <person name="Stern D."/>
            <person name="Umen J."/>
            <person name="Willows R."/>
            <person name="Wilson N."/>
            <person name="Zimmer S.L."/>
            <person name="Allmer J."/>
            <person name="Balk J."/>
            <person name="Bisova K."/>
            <person name="Chen C.J."/>
            <person name="Elias M."/>
            <person name="Gendler K."/>
            <person name="Hauser C."/>
            <person name="Lamb M.R."/>
            <person name="Ledford H."/>
            <person name="Long J.C."/>
            <person name="Minagawa J."/>
            <person name="Page M.D."/>
            <person name="Pan J."/>
            <person name="Pootakham W."/>
            <person name="Roje S."/>
            <person name="Rose A."/>
            <person name="Stahlberg E."/>
            <person name="Terauchi A.M."/>
            <person name="Yang P."/>
            <person name="Ball S."/>
            <person name="Bowler C."/>
            <person name="Dieckmann C.L."/>
            <person name="Gladyshev V.N."/>
            <person name="Green P."/>
            <person name="Jorgensen R."/>
            <person name="Mayfield S."/>
            <person name="Mueller-Roeber B."/>
            <person name="Rajamani S."/>
            <person name="Sayre R.T."/>
            <person name="Brokstein P."/>
            <person name="Dubchak I."/>
            <person name="Goodstein D."/>
            <person name="Hornick L."/>
            <person name="Huang Y.W."/>
            <person name="Jhaveri J."/>
            <person name="Luo Y."/>
            <person name="Martinez D."/>
            <person name="Ngau W.C."/>
            <person name="Otillar B."/>
            <person name="Poliakov A."/>
            <person name="Porter A."/>
            <person name="Szajkowski L."/>
            <person name="Werner G."/>
            <person name="Zhou K."/>
            <person name="Grigoriev I.V."/>
            <person name="Rokhsar D.S."/>
            <person name="Grossman A.R."/>
        </authorList>
    </citation>
    <scope>NUCLEOTIDE SEQUENCE [LARGE SCALE GENOMIC DNA]</scope>
    <source>
        <strain evidence="3">CC-503</strain>
    </source>
</reference>
<sequence>MEQVAANGGAVNPALINNNPVINDDALINNNGGEQEEEEGAAGSSSEEESEAEESVEESVEEEEVARPAPLALPMPVSMPAAPAPAGPVAEEPVPAAPAAAGAAAGTAAGPAAAVSCAPAAGLADVVAGLAEVVAELAALRVQESRPTMAHHAPATRARAAVVPDYNENGSGWRTVRPGALEAHDSALAYDADVWAERLLRAHAPNLLKCGGGVTYARALSVPRGPHTSTVWWHLGAYQDVSRQDRCWVELKNRGQTVLVKRPGANGSVPLPVRDALDIQRVARQLYDLMKEVARHNGGVDSDSDRDDGGRRGRGLGGGGGDGAGARGVDAVTMAELIAQVRSLTAEVAQLKTAASQAPAAAGVAR</sequence>
<dbReference type="Proteomes" id="UP000006906">
    <property type="component" value="Chromosome 11"/>
</dbReference>
<accession>A0A2K3D810</accession>
<dbReference type="KEGG" id="cre:CHLRE_11g467787v5"/>
<feature type="region of interest" description="Disordered" evidence="1">
    <location>
        <begin position="297"/>
        <end position="325"/>
    </location>
</feature>